<dbReference type="AlphaFoldDB" id="A0A4Z0H423"/>
<accession>A0A4Z0H423</accession>
<sequence>MYQTTQPLLFHHCTYTGDNVIPAKGSAFASFATEIGDALAIYKEERQRQYLINLVHGKAGM</sequence>
<dbReference type="RefSeq" id="WP_135327148.1">
    <property type="nucleotide sequence ID" value="NZ_SRJC01000001.1"/>
</dbReference>
<protein>
    <submittedName>
        <fullName evidence="1">Uncharacterized protein</fullName>
    </submittedName>
</protein>
<evidence type="ECO:0000313" key="2">
    <source>
        <dbReference type="Proteomes" id="UP000297982"/>
    </source>
</evidence>
<keyword evidence="2" id="KW-1185">Reference proteome</keyword>
<dbReference type="Proteomes" id="UP000297982">
    <property type="component" value="Unassembled WGS sequence"/>
</dbReference>
<organism evidence="1 2">
    <name type="scientific">Halobacillus salinus</name>
    <dbReference type="NCBI Taxonomy" id="192814"/>
    <lineage>
        <taxon>Bacteria</taxon>
        <taxon>Bacillati</taxon>
        <taxon>Bacillota</taxon>
        <taxon>Bacilli</taxon>
        <taxon>Bacillales</taxon>
        <taxon>Bacillaceae</taxon>
        <taxon>Halobacillus</taxon>
    </lineage>
</organism>
<proteinExistence type="predicted"/>
<evidence type="ECO:0000313" key="1">
    <source>
        <dbReference type="EMBL" id="TGB04860.1"/>
    </source>
</evidence>
<dbReference type="EMBL" id="SRJC01000001">
    <property type="protein sequence ID" value="TGB04860.1"/>
    <property type="molecule type" value="Genomic_DNA"/>
</dbReference>
<name>A0A4Z0H423_9BACI</name>
<gene>
    <name evidence="1" type="ORF">E4663_07660</name>
</gene>
<comment type="caution">
    <text evidence="1">The sequence shown here is derived from an EMBL/GenBank/DDBJ whole genome shotgun (WGS) entry which is preliminary data.</text>
</comment>
<reference evidence="1 2" key="1">
    <citation type="journal article" date="2003" name="Int. J. Syst. Evol. Microbiol.">
        <title>Halobacillus salinus sp. nov., isolated from a salt lake on the coast of the East Sea in Korea.</title>
        <authorList>
            <person name="Yoon J.H."/>
            <person name="Kang K.H."/>
            <person name="Park Y.H."/>
        </authorList>
    </citation>
    <scope>NUCLEOTIDE SEQUENCE [LARGE SCALE GENOMIC DNA]</scope>
    <source>
        <strain evidence="1 2">HSL-3</strain>
    </source>
</reference>